<dbReference type="RefSeq" id="WP_305993015.1">
    <property type="nucleotide sequence ID" value="NZ_JAVAMP010000009.1"/>
</dbReference>
<name>A0ABT9J262_9BACL</name>
<evidence type="ECO:0000313" key="1">
    <source>
        <dbReference type="EMBL" id="MDP5275706.1"/>
    </source>
</evidence>
<organism evidence="1 2">
    <name type="scientific">Chengkuizengella axinellae</name>
    <dbReference type="NCBI Taxonomy" id="3064388"/>
    <lineage>
        <taxon>Bacteria</taxon>
        <taxon>Bacillati</taxon>
        <taxon>Bacillota</taxon>
        <taxon>Bacilli</taxon>
        <taxon>Bacillales</taxon>
        <taxon>Paenibacillaceae</taxon>
        <taxon>Chengkuizengella</taxon>
    </lineage>
</organism>
<keyword evidence="2" id="KW-1185">Reference proteome</keyword>
<reference evidence="1 2" key="1">
    <citation type="submission" date="2023-08" db="EMBL/GenBank/DDBJ databases">
        <authorList>
            <person name="Park J.-S."/>
        </authorList>
    </citation>
    <scope>NUCLEOTIDE SEQUENCE [LARGE SCALE GENOMIC DNA]</scope>
    <source>
        <strain evidence="1 2">2205SS18-9</strain>
    </source>
</reference>
<sequence>MVITEYFETIENFLLTFSLTRKVEKHKFAEEVPPETLIIRHKEDSRKVQTPYQYVKQCQFELEYVDSSAKKVLEQIDRLSNVLYEKRYLSNAASLEEQKFIHVDSFTFTGPSRVGDYVSCSGLLTVSETISLPEETVEKMRNIHTTYRQLNEGGM</sequence>
<comment type="caution">
    <text evidence="1">The sequence shown here is derived from an EMBL/GenBank/DDBJ whole genome shotgun (WGS) entry which is preliminary data.</text>
</comment>
<dbReference type="Proteomes" id="UP001231941">
    <property type="component" value="Unassembled WGS sequence"/>
</dbReference>
<evidence type="ECO:0000313" key="2">
    <source>
        <dbReference type="Proteomes" id="UP001231941"/>
    </source>
</evidence>
<proteinExistence type="predicted"/>
<gene>
    <name evidence="1" type="ORF">Q5Y73_16470</name>
</gene>
<dbReference type="EMBL" id="JAVAMP010000009">
    <property type="protein sequence ID" value="MDP5275706.1"/>
    <property type="molecule type" value="Genomic_DNA"/>
</dbReference>
<accession>A0ABT9J262</accession>
<protein>
    <submittedName>
        <fullName evidence="1">Uncharacterized protein</fullName>
    </submittedName>
</protein>